<evidence type="ECO:0000313" key="4">
    <source>
        <dbReference type="Proteomes" id="UP000054549"/>
    </source>
</evidence>
<dbReference type="InterPro" id="IPR059025">
    <property type="entry name" value="STB6_N"/>
</dbReference>
<keyword evidence="4" id="KW-1185">Reference proteome</keyword>
<dbReference type="EMBL" id="KN818224">
    <property type="protein sequence ID" value="KIL70038.1"/>
    <property type="molecule type" value="Genomic_DNA"/>
</dbReference>
<dbReference type="GO" id="GO:0070822">
    <property type="term" value="C:Sin3-type complex"/>
    <property type="evidence" value="ECO:0007669"/>
    <property type="project" value="TreeGrafter"/>
</dbReference>
<name>A0A0C2XLT1_AMAMK</name>
<dbReference type="Pfam" id="PF25995">
    <property type="entry name" value="STB6_N"/>
    <property type="match status" value="1"/>
</dbReference>
<dbReference type="OrthoDB" id="19806at2759"/>
<feature type="region of interest" description="Disordered" evidence="1">
    <location>
        <begin position="381"/>
        <end position="411"/>
    </location>
</feature>
<dbReference type="HOGENOM" id="CLU_010710_0_0_1"/>
<dbReference type="InParanoid" id="A0A0C2XLT1"/>
<sequence>MARLLLLPRQSVRSTDSLSLSLVTPLVLLRGFQLYAVEKWLVDRSRPFTSLTVYTGLQDHVLPVAVYTTPDQQSWDKIMSFLKRDGARQRLTEHGCIMVTSLAHFRSDYTIVHVPDGDFPAHRDHLYANINLLRLNCAGRSALTLEEPSDSTKDRFISTYLIPDVSLPNSRTRDRVLFVATVLELVKLLQAALSLFGMYPGSLDGLLCDTTVDGIRRWIADVGEPIIELEPTECIADPMFVSALLTLVLSVRNKLFALGYNQHVPKDPFLQPQTLSNALAAFVYNNSTLIVPTASSSTRASSIQGHAHSLSLPNTPNLATLAPPLPIAPRVIVLNQSLIDSIDASYDSKHRPTESRKVRRAIKEKLDDLAGVVAGTVPDTDQVQDQVRRGPQSTLDLTGTGDRGGSGSLVGSSTTLGGLASGFGRSNSSANGLSSIVEPFTHLTRLVKLALGGSPGNGWARGRGKQRESLDFGSIYSSGKERDKEAGVGASIRALWSGHINQLTKMREWYELAGSTDKETKIRGRDRLATSPTSEGEENERLKRDGTEDESDQIAPTGSSFWGGKMHRTLESFTSRHNRRRTPGSLDLNASPTKGPATPQKDDAIRLNTVQQSPYFSSPSSPIGMDDDDMVLTEAYNSPMSSPGPPKTKKFYSFSSPHRWTSIKRADISQSQNDIFDVDNAAEDTLDLPYSVCRDDTFLVKKRSGVSLEHRRSFHDLESLRDMLVLTPEQMRIDVELCGQMLVMVRRQEHLHNITACLKAFESSLSTASSLLREDYESHLEFIASLDPTGVFADINGEYKKAEEMSQQTKTLMYESKQFNTADLWHAVNHSRQKVFELRHKVFGAGSRRLPPGVEDAHGSYNRLQWTLDGKRRLVDIYGRTEKEVEEEARADPQGLFSLPVPEEEKDVVEHPSMKPMWLLQLFTRWGAHWGAQTVTRQESPAPDIPSVGTSTALESITDTVRTIIKPSD</sequence>
<dbReference type="Proteomes" id="UP000054549">
    <property type="component" value="Unassembled WGS sequence"/>
</dbReference>
<organism evidence="3 4">
    <name type="scientific">Amanita muscaria (strain Koide BX008)</name>
    <dbReference type="NCBI Taxonomy" id="946122"/>
    <lineage>
        <taxon>Eukaryota</taxon>
        <taxon>Fungi</taxon>
        <taxon>Dikarya</taxon>
        <taxon>Basidiomycota</taxon>
        <taxon>Agaricomycotina</taxon>
        <taxon>Agaricomycetes</taxon>
        <taxon>Agaricomycetidae</taxon>
        <taxon>Agaricales</taxon>
        <taxon>Pluteineae</taxon>
        <taxon>Amanitaceae</taxon>
        <taxon>Amanita</taxon>
    </lineage>
</organism>
<evidence type="ECO:0000256" key="1">
    <source>
        <dbReference type="SAM" id="MobiDB-lite"/>
    </source>
</evidence>
<protein>
    <recommendedName>
        <fullName evidence="2">STB6-like N-terminal domain-containing protein</fullName>
    </recommendedName>
</protein>
<feature type="domain" description="STB6-like N-terminal" evidence="2">
    <location>
        <begin position="19"/>
        <end position="135"/>
    </location>
</feature>
<reference evidence="3 4" key="1">
    <citation type="submission" date="2014-04" db="EMBL/GenBank/DDBJ databases">
        <title>Evolutionary Origins and Diversification of the Mycorrhizal Mutualists.</title>
        <authorList>
            <consortium name="DOE Joint Genome Institute"/>
            <consortium name="Mycorrhizal Genomics Consortium"/>
            <person name="Kohler A."/>
            <person name="Kuo A."/>
            <person name="Nagy L.G."/>
            <person name="Floudas D."/>
            <person name="Copeland A."/>
            <person name="Barry K.W."/>
            <person name="Cichocki N."/>
            <person name="Veneault-Fourrey C."/>
            <person name="LaButti K."/>
            <person name="Lindquist E.A."/>
            <person name="Lipzen A."/>
            <person name="Lundell T."/>
            <person name="Morin E."/>
            <person name="Murat C."/>
            <person name="Riley R."/>
            <person name="Ohm R."/>
            <person name="Sun H."/>
            <person name="Tunlid A."/>
            <person name="Henrissat B."/>
            <person name="Grigoriev I.V."/>
            <person name="Hibbett D.S."/>
            <person name="Martin F."/>
        </authorList>
    </citation>
    <scope>NUCLEOTIDE SEQUENCE [LARGE SCALE GENOMIC DNA]</scope>
    <source>
        <strain evidence="3 4">Koide BX008</strain>
    </source>
</reference>
<dbReference type="STRING" id="946122.A0A0C2XLT1"/>
<gene>
    <name evidence="3" type="ORF">M378DRAFT_6979</name>
</gene>
<proteinExistence type="predicted"/>
<feature type="region of interest" description="Disordered" evidence="1">
    <location>
        <begin position="521"/>
        <end position="601"/>
    </location>
</feature>
<evidence type="ECO:0000259" key="2">
    <source>
        <dbReference type="Pfam" id="PF25995"/>
    </source>
</evidence>
<dbReference type="AlphaFoldDB" id="A0A0C2XLT1"/>
<dbReference type="PANTHER" id="PTHR31011:SF2">
    <property type="entry name" value="PROTEIN STB2-RELATED"/>
    <property type="match status" value="1"/>
</dbReference>
<accession>A0A0C2XLT1</accession>
<dbReference type="InterPro" id="IPR038919">
    <property type="entry name" value="STB2/STB2"/>
</dbReference>
<evidence type="ECO:0000313" key="3">
    <source>
        <dbReference type="EMBL" id="KIL70038.1"/>
    </source>
</evidence>
<dbReference type="PANTHER" id="PTHR31011">
    <property type="entry name" value="PROTEIN STB2-RELATED"/>
    <property type="match status" value="1"/>
</dbReference>